<dbReference type="GO" id="GO:0016787">
    <property type="term" value="F:hydrolase activity"/>
    <property type="evidence" value="ECO:0007669"/>
    <property type="project" value="UniProtKB-KW"/>
</dbReference>
<dbReference type="PANTHER" id="PTHR20884:SF8">
    <property type="entry name" value="GDP-D-GLUCOSE PHOSPHORYLASE 1"/>
    <property type="match status" value="1"/>
</dbReference>
<dbReference type="InterPro" id="IPR058866">
    <property type="entry name" value="GDPGP1_N"/>
</dbReference>
<name>A0A6P8I1V8_ACTTE</name>
<evidence type="ECO:0000313" key="3">
    <source>
        <dbReference type="RefSeq" id="XP_031558867.1"/>
    </source>
</evidence>
<feature type="domain" description="GDPGP1-like N-terminal" evidence="1">
    <location>
        <begin position="44"/>
        <end position="210"/>
    </location>
</feature>
<dbReference type="GeneID" id="116295236"/>
<dbReference type="InterPro" id="IPR026506">
    <property type="entry name" value="GDPGP"/>
</dbReference>
<dbReference type="Proteomes" id="UP000515163">
    <property type="component" value="Unplaced"/>
</dbReference>
<sequence>MSEGQSSFLPCFRYRQSACSVEIKHIQPEVNGIRVERDGDKQSEFDSLLFHRWKDSMEKGCFRYTLDHVKCRTIPGEQGFVAQFNDKRTTKRRKPPRITDIRQPFNPDNFNFNKIKEGEKLFSFCPEEEDTMLQDAEKSTNLIIINDSPVDVGHVLLVPSINKCLPQVLTEESLHLALDMMLLSKHRGLRVCWNSLGALASVNHLHFHAMFLDHSLLVEKIDAVHLACSCYEVVNQSTRGFAFQLHGNTINTLARLIFKVSCYLTDRQVPHNMCMSRGDAFPLAMQEETPNKIDEPTTIRVLLWPKKPMFDFKDDPPFLNACIEPGGFLVMKDLSSRCHVT</sequence>
<dbReference type="GO" id="GO:0080048">
    <property type="term" value="F:GDP-D-glucose phosphorylase activity"/>
    <property type="evidence" value="ECO:0007669"/>
    <property type="project" value="UniProtKB-EC"/>
</dbReference>
<proteinExistence type="predicted"/>
<dbReference type="OrthoDB" id="417175at2759"/>
<dbReference type="GO" id="GO:0005737">
    <property type="term" value="C:cytoplasm"/>
    <property type="evidence" value="ECO:0007669"/>
    <property type="project" value="UniProtKB-SubCell"/>
</dbReference>
<dbReference type="SUPFAM" id="SSF54197">
    <property type="entry name" value="HIT-like"/>
    <property type="match status" value="1"/>
</dbReference>
<reference evidence="3" key="1">
    <citation type="submission" date="2025-08" db="UniProtKB">
        <authorList>
            <consortium name="RefSeq"/>
        </authorList>
    </citation>
    <scope>IDENTIFICATION</scope>
    <source>
        <tissue evidence="3">Tentacle</tissue>
    </source>
</reference>
<dbReference type="PANTHER" id="PTHR20884">
    <property type="entry name" value="GDP-D-GLUCOSE PHOSPHORYLASE 1"/>
    <property type="match status" value="1"/>
</dbReference>
<dbReference type="GO" id="GO:0006006">
    <property type="term" value="P:glucose metabolic process"/>
    <property type="evidence" value="ECO:0007669"/>
    <property type="project" value="TreeGrafter"/>
</dbReference>
<dbReference type="AlphaFoldDB" id="A0A6P8I1V8"/>
<dbReference type="GO" id="GO:0005085">
    <property type="term" value="F:guanyl-nucleotide exchange factor activity"/>
    <property type="evidence" value="ECO:0007669"/>
    <property type="project" value="UniProtKB-KW"/>
</dbReference>
<dbReference type="RefSeq" id="XP_031558867.1">
    <property type="nucleotide sequence ID" value="XM_031703007.1"/>
</dbReference>
<dbReference type="GO" id="GO:0000166">
    <property type="term" value="F:nucleotide binding"/>
    <property type="evidence" value="ECO:0007669"/>
    <property type="project" value="UniProtKB-KW"/>
</dbReference>
<organism evidence="2 3">
    <name type="scientific">Actinia tenebrosa</name>
    <name type="common">Australian red waratah sea anemone</name>
    <dbReference type="NCBI Taxonomy" id="6105"/>
    <lineage>
        <taxon>Eukaryota</taxon>
        <taxon>Metazoa</taxon>
        <taxon>Cnidaria</taxon>
        <taxon>Anthozoa</taxon>
        <taxon>Hexacorallia</taxon>
        <taxon>Actiniaria</taxon>
        <taxon>Actiniidae</taxon>
        <taxon>Actinia</taxon>
    </lineage>
</organism>
<dbReference type="InParanoid" id="A0A6P8I1V8"/>
<evidence type="ECO:0000259" key="1">
    <source>
        <dbReference type="Pfam" id="PF26217"/>
    </source>
</evidence>
<keyword evidence="2" id="KW-1185">Reference proteome</keyword>
<accession>A0A6P8I1V8</accession>
<gene>
    <name evidence="3" type="primary">LOC116295236</name>
</gene>
<dbReference type="Pfam" id="PF26217">
    <property type="entry name" value="GDPGP1_N"/>
    <property type="match status" value="1"/>
</dbReference>
<dbReference type="InterPro" id="IPR036265">
    <property type="entry name" value="HIT-like_sf"/>
</dbReference>
<evidence type="ECO:0000313" key="2">
    <source>
        <dbReference type="Proteomes" id="UP000515163"/>
    </source>
</evidence>
<protein>
    <submittedName>
        <fullName evidence="3">GDP-D-glucose phosphorylase 1-like</fullName>
    </submittedName>
</protein>
<dbReference type="KEGG" id="aten:116295236"/>